<reference evidence="4 5" key="1">
    <citation type="submission" date="2015-12" db="EMBL/GenBank/DDBJ databases">
        <title>The genome of Folsomia candida.</title>
        <authorList>
            <person name="Faddeeva A."/>
            <person name="Derks M.F."/>
            <person name="Anvar Y."/>
            <person name="Smit S."/>
            <person name="Van Straalen N."/>
            <person name="Roelofs D."/>
        </authorList>
    </citation>
    <scope>NUCLEOTIDE SEQUENCE [LARGE SCALE GENOMIC DNA]</scope>
    <source>
        <strain evidence="4 5">VU population</strain>
        <tissue evidence="4">Whole body</tissue>
    </source>
</reference>
<accession>A0A226DNN6</accession>
<keyword evidence="5" id="KW-1185">Reference proteome</keyword>
<dbReference type="SMART" id="SM01007">
    <property type="entry name" value="Aldolase_II"/>
    <property type="match status" value="1"/>
</dbReference>
<dbReference type="PANTHER" id="PTHR10672:SF3">
    <property type="entry name" value="PROTEIN HU-LI TAI SHAO"/>
    <property type="match status" value="1"/>
</dbReference>
<proteinExistence type="inferred from homology"/>
<feature type="region of interest" description="Disordered" evidence="2">
    <location>
        <begin position="1"/>
        <end position="30"/>
    </location>
</feature>
<dbReference type="SUPFAM" id="SSF53639">
    <property type="entry name" value="AraD/HMP-PK domain-like"/>
    <property type="match status" value="1"/>
</dbReference>
<evidence type="ECO:0000313" key="4">
    <source>
        <dbReference type="EMBL" id="OXA45836.1"/>
    </source>
</evidence>
<dbReference type="Proteomes" id="UP000198287">
    <property type="component" value="Unassembled WGS sequence"/>
</dbReference>
<organism evidence="4 5">
    <name type="scientific">Folsomia candida</name>
    <name type="common">Springtail</name>
    <dbReference type="NCBI Taxonomy" id="158441"/>
    <lineage>
        <taxon>Eukaryota</taxon>
        <taxon>Metazoa</taxon>
        <taxon>Ecdysozoa</taxon>
        <taxon>Arthropoda</taxon>
        <taxon>Hexapoda</taxon>
        <taxon>Collembola</taxon>
        <taxon>Entomobryomorpha</taxon>
        <taxon>Isotomoidea</taxon>
        <taxon>Isotomidae</taxon>
        <taxon>Proisotominae</taxon>
        <taxon>Folsomia</taxon>
    </lineage>
</organism>
<evidence type="ECO:0000256" key="1">
    <source>
        <dbReference type="ARBA" id="ARBA00006274"/>
    </source>
</evidence>
<gene>
    <name evidence="4" type="ORF">Fcan01_19725</name>
</gene>
<evidence type="ECO:0000313" key="5">
    <source>
        <dbReference type="Proteomes" id="UP000198287"/>
    </source>
</evidence>
<dbReference type="GO" id="GO:0005856">
    <property type="term" value="C:cytoskeleton"/>
    <property type="evidence" value="ECO:0007669"/>
    <property type="project" value="TreeGrafter"/>
</dbReference>
<dbReference type="Pfam" id="PF00596">
    <property type="entry name" value="Aldolase_II"/>
    <property type="match status" value="1"/>
</dbReference>
<name>A0A226DNN6_FOLCA</name>
<feature type="domain" description="Class II aldolase/adducin N-terminal" evidence="3">
    <location>
        <begin position="121"/>
        <end position="303"/>
    </location>
</feature>
<feature type="compositionally biased region" description="Basic and acidic residues" evidence="2">
    <location>
        <begin position="18"/>
        <end position="30"/>
    </location>
</feature>
<dbReference type="GO" id="GO:0051015">
    <property type="term" value="F:actin filament binding"/>
    <property type="evidence" value="ECO:0007669"/>
    <property type="project" value="TreeGrafter"/>
</dbReference>
<evidence type="ECO:0000259" key="3">
    <source>
        <dbReference type="SMART" id="SM01007"/>
    </source>
</evidence>
<dbReference type="PANTHER" id="PTHR10672">
    <property type="entry name" value="ADDUCIN"/>
    <property type="match status" value="1"/>
</dbReference>
<comment type="caution">
    <text evidence="4">The sequence shown here is derived from an EMBL/GenBank/DDBJ whole genome shotgun (WGS) entry which is preliminary data.</text>
</comment>
<dbReference type="GO" id="GO:0014069">
    <property type="term" value="C:postsynaptic density"/>
    <property type="evidence" value="ECO:0007669"/>
    <property type="project" value="TreeGrafter"/>
</dbReference>
<dbReference type="STRING" id="158441.A0A226DNN6"/>
<dbReference type="NCBIfam" id="NF005451">
    <property type="entry name" value="PRK07044.1"/>
    <property type="match status" value="1"/>
</dbReference>
<dbReference type="OrthoDB" id="3238794at2759"/>
<dbReference type="GO" id="GO:0005886">
    <property type="term" value="C:plasma membrane"/>
    <property type="evidence" value="ECO:0007669"/>
    <property type="project" value="UniProtKB-SubCell"/>
</dbReference>
<dbReference type="Gene3D" id="3.40.225.10">
    <property type="entry name" value="Class II aldolase/adducin N-terminal domain"/>
    <property type="match status" value="1"/>
</dbReference>
<comment type="similarity">
    <text evidence="1">Belongs to the aldolase class II family. Adducin subfamily.</text>
</comment>
<dbReference type="InterPro" id="IPR051017">
    <property type="entry name" value="Aldolase-II_Adducin_sf"/>
</dbReference>
<sequence>MAAVDATDTNGVVNGSAEDDKNAYRPPDIDADVKEMERRKRVEAIMGSKIFREELEKIIEQQMREGGPGTGTLLQQISDIMGTTNSWRGNGFRGGSCAIPINDIRGIDTIAYAKGEKVMRCKLAAVYRLVDLYGWSQNIYNHITLRVSHDEAHFLINPFGMLYNEMTASSLVKVDLQGNVVEPGTTNLGVNIAGFTLHSAIHAHRPDLKCIIHLHLPTVIAISSLKCGLLPLSQEAAIVGDVSYHEYQGILVDPAEKDLIIRNLGPFNKVMFLRNHGVVCCGESVEEAFMNTYLTVLACETQVRRCDYT</sequence>
<dbReference type="OMA" id="IWMNPIG"/>
<dbReference type="InterPro" id="IPR001303">
    <property type="entry name" value="Aldolase_II/adducin_N"/>
</dbReference>
<protein>
    <submittedName>
        <fullName evidence="4">Protein hu-li tai shao</fullName>
    </submittedName>
</protein>
<dbReference type="AlphaFoldDB" id="A0A226DNN6"/>
<dbReference type="InterPro" id="IPR036409">
    <property type="entry name" value="Aldolase_II/adducin_N_sf"/>
</dbReference>
<dbReference type="EMBL" id="LNIX01000017">
    <property type="protein sequence ID" value="OXA45836.1"/>
    <property type="molecule type" value="Genomic_DNA"/>
</dbReference>
<evidence type="ECO:0000256" key="2">
    <source>
        <dbReference type="SAM" id="MobiDB-lite"/>
    </source>
</evidence>